<dbReference type="AlphaFoldDB" id="A0A1Y2BIK1"/>
<feature type="region of interest" description="Disordered" evidence="2">
    <location>
        <begin position="925"/>
        <end position="957"/>
    </location>
</feature>
<keyword evidence="1" id="KW-0653">Protein transport</keyword>
<dbReference type="SUPFAM" id="SSF48371">
    <property type="entry name" value="ARM repeat"/>
    <property type="match status" value="1"/>
</dbReference>
<organism evidence="4 5">
    <name type="scientific">Naematelia encephala</name>
    <dbReference type="NCBI Taxonomy" id="71784"/>
    <lineage>
        <taxon>Eukaryota</taxon>
        <taxon>Fungi</taxon>
        <taxon>Dikarya</taxon>
        <taxon>Basidiomycota</taxon>
        <taxon>Agaricomycotina</taxon>
        <taxon>Tremellomycetes</taxon>
        <taxon>Tremellales</taxon>
        <taxon>Naemateliaceae</taxon>
        <taxon>Naematelia</taxon>
    </lineage>
</organism>
<gene>
    <name evidence="4" type="ORF">BCR39DRAFT_462250</name>
</gene>
<reference evidence="4 5" key="1">
    <citation type="submission" date="2016-07" db="EMBL/GenBank/DDBJ databases">
        <title>Pervasive Adenine N6-methylation of Active Genes in Fungi.</title>
        <authorList>
            <consortium name="DOE Joint Genome Institute"/>
            <person name="Mondo S.J."/>
            <person name="Dannebaum R.O."/>
            <person name="Kuo R.C."/>
            <person name="Labutti K."/>
            <person name="Haridas S."/>
            <person name="Kuo A."/>
            <person name="Salamov A."/>
            <person name="Ahrendt S.R."/>
            <person name="Lipzen A."/>
            <person name="Sullivan W."/>
            <person name="Andreopoulos W.B."/>
            <person name="Clum A."/>
            <person name="Lindquist E."/>
            <person name="Daum C."/>
            <person name="Ramamoorthy G.K."/>
            <person name="Gryganskyi A."/>
            <person name="Culley D."/>
            <person name="Magnuson J.K."/>
            <person name="James T.Y."/>
            <person name="O'Malley M.A."/>
            <person name="Stajich J.E."/>
            <person name="Spatafora J.W."/>
            <person name="Visel A."/>
            <person name="Grigoriev I.V."/>
        </authorList>
    </citation>
    <scope>NUCLEOTIDE SEQUENCE [LARGE SCALE GENOMIC DNA]</scope>
    <source>
        <strain evidence="4 5">68-887.2</strain>
    </source>
</reference>
<dbReference type="GO" id="GO:0005635">
    <property type="term" value="C:nuclear envelope"/>
    <property type="evidence" value="ECO:0007669"/>
    <property type="project" value="TreeGrafter"/>
</dbReference>
<dbReference type="InterPro" id="IPR011989">
    <property type="entry name" value="ARM-like"/>
</dbReference>
<evidence type="ECO:0000313" key="5">
    <source>
        <dbReference type="Proteomes" id="UP000193986"/>
    </source>
</evidence>
<dbReference type="InParanoid" id="A0A1Y2BIK1"/>
<proteinExistence type="predicted"/>
<dbReference type="OrthoDB" id="431626at2759"/>
<evidence type="ECO:0000256" key="1">
    <source>
        <dbReference type="ARBA" id="ARBA00022927"/>
    </source>
</evidence>
<dbReference type="GO" id="GO:0006606">
    <property type="term" value="P:protein import into nucleus"/>
    <property type="evidence" value="ECO:0007669"/>
    <property type="project" value="TreeGrafter"/>
</dbReference>
<protein>
    <submittedName>
        <fullName evidence="4">Armadillo-type protein</fullName>
    </submittedName>
</protein>
<dbReference type="GO" id="GO:0005829">
    <property type="term" value="C:cytosol"/>
    <property type="evidence" value="ECO:0007669"/>
    <property type="project" value="TreeGrafter"/>
</dbReference>
<dbReference type="STRING" id="71784.A0A1Y2BIK1"/>
<dbReference type="PANTHER" id="PTHR10997:SF9">
    <property type="entry name" value="IMPORTIN-9"/>
    <property type="match status" value="1"/>
</dbReference>
<accession>A0A1Y2BIK1</accession>
<comment type="caution">
    <text evidence="4">The sequence shown here is derived from an EMBL/GenBank/DDBJ whole genome shotgun (WGS) entry which is preliminary data.</text>
</comment>
<feature type="domain" description="Importin-9 central HEAT repeats" evidence="3">
    <location>
        <begin position="359"/>
        <end position="591"/>
    </location>
</feature>
<dbReference type="InterPro" id="IPR056840">
    <property type="entry name" value="HEAT_IPO9_central"/>
</dbReference>
<feature type="compositionally biased region" description="Acidic residues" evidence="2">
    <location>
        <begin position="940"/>
        <end position="957"/>
    </location>
</feature>
<keyword evidence="1" id="KW-0813">Transport</keyword>
<dbReference type="Pfam" id="PF25018">
    <property type="entry name" value="HEAT_IPO9_c"/>
    <property type="match status" value="1"/>
</dbReference>
<name>A0A1Y2BIK1_9TREE</name>
<dbReference type="FunCoup" id="A0A1Y2BIK1">
    <property type="interactions" value="557"/>
</dbReference>
<dbReference type="Gene3D" id="1.25.10.10">
    <property type="entry name" value="Leucine-rich Repeat Variant"/>
    <property type="match status" value="1"/>
</dbReference>
<sequence>MDQHVVGCLQATLSPDEGTRRQAEDELRWLFRASDGGLSLARIMLSPEVALDQRQMILLSKYIPQHWSRLSNTFEEPITPLEIKAQIRPLVFSGLSDSQSKIRSASAFALSLIARYDWPEEYPDLLDNLVGLLAHGSPDSVHGAMRVVAEFVKNDLSEDQLLPVVRDLLPALLNILGNPQLHSPSTRASAVNVFRQVVKMLEIVKDEHPQAVRQALEQIGAVWFSALQQLLATDAALELSQSWESIGIRLEIFRTLTFFQNSFPKLLTSSLPTYLRLSIQNLAALLPSFQTYYLSTDPSAPEPPSSTADVGFVAPKMDLDDLACAVFDFLTPVVRSAKLADILVQNEKAGEEMLSLIDLEEEWLDDLNAFIQDEDEETDLYALRTEGHDLVGSLIDKFPRPVAEALQALTLRRVEESAQARQAGQADWWKPLEAVLALLGGIADDIRNLLEENKAAQRPKSFDVQYLFDNVIPGLLDRSGDADTPFLQGRAFVFASQYSSLLPEPLKIKYLATAVSALESAEISVPVKIQAVLTIKNFCRHIDASVLKPQTGKILSLLIPLLPQTSSETLYLVLETIRATLSLDKELLTPESIPQLSERVYETWLTHSTDPVCTAIIEELFESLSSLPQPVITSLINHLSPKIALAISTPVTDETVHLPSEAIQLANSLLLGRSGPLEASLIGDVTTAVLGVLVGTDDMDTIQHGMIHLTHILTHCRRDAEGNNGIVAIFHLLARFLAPNFSESGGIFVGELIMHLFRKAGPTMGPVLPDLLRAVVQRLATAEMPSFIQSLVLPFAYLFGTEHTVSTVDLLSSFEVDVSSAGRKSGLEIVLLAWGETSDTITGSWNIRVSDLGMAKLFTLADERLNRVIVRGDLIISETNRNSKSISAIMTRSRTKISPNQYTQIPFPLKALKLLLKDVQNVGSKGGGGGKGKGKGKDVELDEDDGDDEWDDDDDPLGDTNAVGEFDYLSSWIDEAGVGAGAESDAQDDDADLKSDPIAQIDLGQHLSDTLRACYTSNINGIHGMIEGLTDLEKGILKGVLTL</sequence>
<dbReference type="InterPro" id="IPR016024">
    <property type="entry name" value="ARM-type_fold"/>
</dbReference>
<keyword evidence="5" id="KW-1185">Reference proteome</keyword>
<evidence type="ECO:0000313" key="4">
    <source>
        <dbReference type="EMBL" id="ORY34633.1"/>
    </source>
</evidence>
<evidence type="ECO:0000256" key="2">
    <source>
        <dbReference type="SAM" id="MobiDB-lite"/>
    </source>
</evidence>
<dbReference type="EMBL" id="MCFC01000002">
    <property type="protein sequence ID" value="ORY34633.1"/>
    <property type="molecule type" value="Genomic_DNA"/>
</dbReference>
<evidence type="ECO:0000259" key="3">
    <source>
        <dbReference type="Pfam" id="PF25018"/>
    </source>
</evidence>
<dbReference type="Proteomes" id="UP000193986">
    <property type="component" value="Unassembled WGS sequence"/>
</dbReference>
<dbReference type="PANTHER" id="PTHR10997">
    <property type="entry name" value="IMPORTIN-7, 8, 11"/>
    <property type="match status" value="1"/>
</dbReference>